<reference evidence="3 4" key="1">
    <citation type="journal article" date="2013" name="Antonie Van Leeuwenhoek">
        <title>Dongia rigui sp. nov., isolated from freshwater of a large wetland in Korea.</title>
        <authorList>
            <person name="Baik K.S."/>
            <person name="Hwang Y.M."/>
            <person name="Choi J.S."/>
            <person name="Kwon J."/>
            <person name="Seong C.N."/>
        </authorList>
    </citation>
    <scope>NUCLEOTIDE SEQUENCE [LARGE SCALE GENOMIC DNA]</scope>
    <source>
        <strain evidence="3 4">04SU4-P</strain>
    </source>
</reference>
<organism evidence="3 4">
    <name type="scientific">Dongia rigui</name>
    <dbReference type="NCBI Taxonomy" id="940149"/>
    <lineage>
        <taxon>Bacteria</taxon>
        <taxon>Pseudomonadati</taxon>
        <taxon>Pseudomonadota</taxon>
        <taxon>Alphaproteobacteria</taxon>
        <taxon>Rhodospirillales</taxon>
        <taxon>Dongiaceae</taxon>
        <taxon>Dongia</taxon>
    </lineage>
</organism>
<dbReference type="InterPro" id="IPR007844">
    <property type="entry name" value="AsmA"/>
</dbReference>
<feature type="transmembrane region" description="Helical" evidence="1">
    <location>
        <begin position="7"/>
        <end position="30"/>
    </location>
</feature>
<keyword evidence="1" id="KW-0812">Transmembrane</keyword>
<keyword evidence="1" id="KW-0472">Membrane</keyword>
<feature type="domain" description="AsmA" evidence="2">
    <location>
        <begin position="1"/>
        <end position="551"/>
    </location>
</feature>
<comment type="caution">
    <text evidence="3">The sequence shown here is derived from an EMBL/GenBank/DDBJ whole genome shotgun (WGS) entry which is preliminary data.</text>
</comment>
<dbReference type="Proteomes" id="UP001271769">
    <property type="component" value="Unassembled WGS sequence"/>
</dbReference>
<accession>A0ABU5E1X2</accession>
<dbReference type="PANTHER" id="PTHR30441:SF9">
    <property type="entry name" value="ASMA FAMILY PROTEIN YHJG"/>
    <property type="match status" value="1"/>
</dbReference>
<name>A0ABU5E1X2_9PROT</name>
<dbReference type="Pfam" id="PF05170">
    <property type="entry name" value="AsmA"/>
    <property type="match status" value="1"/>
</dbReference>
<sequence length="640" mass="68831">MRRALKILGIVCGSTIGVLLGAVAAGYALLQSDFLRHEAQSRVGAAIGRETTIGGTQIDWGWTTHVRLSDVRIANASWSKQPYMLEARMIDFQLRLAPLLTGAFEFPEITLDRPKIVLERAKDGRGNWSFGESPGLATAAEIAAPDERDEAPIIDKFVVTRGKLTYLDHQKDLALNGDLRLGAGEAEARDRTEFQADGTLEGKPIKVAFTGGSVALLQDTSKPYPLKLVIDYGQTAIDIDGHVDDPFQLAGVDLQMKLKGPDLSEIFPILGVPAPSTPPYSLKGHLTHKGDAWQLQNMTGIVGDSDLSGDVKIDYGPKRPMLTADLTSKVLDFDDLGPLIGIPPATEGNESASAQQEKIAKQLEAQGELFPDLQLKTEKLRVMDMDVTLKAKKVIAENYLPVQSLDGHVSIDNGRAVLDPFKMGLANGVVQGSMILDAKADRPRVEADLALSNLDLKTFFKGSPYVDTTDGKIHARVKLKGNGKSLADVMGTGEGDIRLGMKGGAISWLLVELAGLDIGQALILYVTDDERVPIRCGAGRIALDKGVATLDRFIVDTTDSVLYFRGDANLKSQAINIEIEADAKDFSLLDIDAPIELRGKIRKPEISIGKGVPIPLIEPGDAVDVSCSSLLSSVTGDAQD</sequence>
<dbReference type="InterPro" id="IPR052894">
    <property type="entry name" value="AsmA-related"/>
</dbReference>
<evidence type="ECO:0000256" key="1">
    <source>
        <dbReference type="SAM" id="Phobius"/>
    </source>
</evidence>
<keyword evidence="4" id="KW-1185">Reference proteome</keyword>
<dbReference type="RefSeq" id="WP_320501952.1">
    <property type="nucleotide sequence ID" value="NZ_JAXCLX010000003.1"/>
</dbReference>
<evidence type="ECO:0000259" key="2">
    <source>
        <dbReference type="Pfam" id="PF05170"/>
    </source>
</evidence>
<evidence type="ECO:0000313" key="4">
    <source>
        <dbReference type="Proteomes" id="UP001271769"/>
    </source>
</evidence>
<dbReference type="EMBL" id="JAXCLX010000003">
    <property type="protein sequence ID" value="MDY0873478.1"/>
    <property type="molecule type" value="Genomic_DNA"/>
</dbReference>
<gene>
    <name evidence="3" type="ORF">SMD31_16180</name>
</gene>
<dbReference type="PANTHER" id="PTHR30441">
    <property type="entry name" value="DUF748 DOMAIN-CONTAINING PROTEIN"/>
    <property type="match status" value="1"/>
</dbReference>
<protein>
    <submittedName>
        <fullName evidence="3">AsmA family protein</fullName>
    </submittedName>
</protein>
<keyword evidence="1" id="KW-1133">Transmembrane helix</keyword>
<proteinExistence type="predicted"/>
<evidence type="ECO:0000313" key="3">
    <source>
        <dbReference type="EMBL" id="MDY0873478.1"/>
    </source>
</evidence>